<dbReference type="EMBL" id="BAABGT010000040">
    <property type="protein sequence ID" value="GAA4548491.1"/>
    <property type="molecule type" value="Genomic_DNA"/>
</dbReference>
<comment type="caution">
    <text evidence="5">The sequence shown here is derived from an EMBL/GenBank/DDBJ whole genome shotgun (WGS) entry which is preliminary data.</text>
</comment>
<dbReference type="PANTHER" id="PTHR33371">
    <property type="entry name" value="INTERMEMBRANE PHOSPHOLIPID TRANSPORT SYSTEM BINDING PROTEIN MLAD-RELATED"/>
    <property type="match status" value="1"/>
</dbReference>
<evidence type="ECO:0000259" key="3">
    <source>
        <dbReference type="Pfam" id="PF02470"/>
    </source>
</evidence>
<proteinExistence type="predicted"/>
<dbReference type="PROSITE" id="PS51257">
    <property type="entry name" value="PROKAR_LIPOPROTEIN"/>
    <property type="match status" value="1"/>
</dbReference>
<feature type="region of interest" description="Disordered" evidence="1">
    <location>
        <begin position="361"/>
        <end position="428"/>
    </location>
</feature>
<feature type="signal peptide" evidence="2">
    <location>
        <begin position="1"/>
        <end position="20"/>
    </location>
</feature>
<keyword evidence="2" id="KW-0732">Signal</keyword>
<keyword evidence="6" id="KW-1185">Reference proteome</keyword>
<dbReference type="InterPro" id="IPR003399">
    <property type="entry name" value="Mce/MlaD"/>
</dbReference>
<evidence type="ECO:0000259" key="4">
    <source>
        <dbReference type="Pfam" id="PF11887"/>
    </source>
</evidence>
<dbReference type="InterPro" id="IPR005693">
    <property type="entry name" value="Mce"/>
</dbReference>
<dbReference type="InterPro" id="IPR024516">
    <property type="entry name" value="Mce_C"/>
</dbReference>
<evidence type="ECO:0000313" key="5">
    <source>
        <dbReference type="EMBL" id="GAA4548491.1"/>
    </source>
</evidence>
<reference evidence="6" key="1">
    <citation type="journal article" date="2019" name="Int. J. Syst. Evol. Microbiol.">
        <title>The Global Catalogue of Microorganisms (GCM) 10K type strain sequencing project: providing services to taxonomists for standard genome sequencing and annotation.</title>
        <authorList>
            <consortium name="The Broad Institute Genomics Platform"/>
            <consortium name="The Broad Institute Genome Sequencing Center for Infectious Disease"/>
            <person name="Wu L."/>
            <person name="Ma J."/>
        </authorList>
    </citation>
    <scope>NUCLEOTIDE SEQUENCE [LARGE SCALE GENOMIC DNA]</scope>
    <source>
        <strain evidence="6">JCM 17906</strain>
    </source>
</reference>
<name>A0ABP8RTH0_9PSEU</name>
<accession>A0ABP8RTH0</accession>
<evidence type="ECO:0000256" key="1">
    <source>
        <dbReference type="SAM" id="MobiDB-lite"/>
    </source>
</evidence>
<evidence type="ECO:0000256" key="2">
    <source>
        <dbReference type="SAM" id="SignalP"/>
    </source>
</evidence>
<dbReference type="Pfam" id="PF11887">
    <property type="entry name" value="Mce4_CUP1"/>
    <property type="match status" value="1"/>
</dbReference>
<feature type="domain" description="Mammalian cell entry C-terminal" evidence="4">
    <location>
        <begin position="125"/>
        <end position="291"/>
    </location>
</feature>
<protein>
    <submittedName>
        <fullName evidence="5">MCE family protein</fullName>
    </submittedName>
</protein>
<evidence type="ECO:0000313" key="6">
    <source>
        <dbReference type="Proteomes" id="UP001501598"/>
    </source>
</evidence>
<dbReference type="Pfam" id="PF02470">
    <property type="entry name" value="MlaD"/>
    <property type="match status" value="1"/>
</dbReference>
<dbReference type="NCBIfam" id="TIGR00996">
    <property type="entry name" value="Mtu_fam_mce"/>
    <property type="match status" value="1"/>
</dbReference>
<dbReference type="InterPro" id="IPR052336">
    <property type="entry name" value="MlaD_Phospholipid_Transporter"/>
</dbReference>
<gene>
    <name evidence="5" type="ORF">GCM10023175_34910</name>
</gene>
<dbReference type="RefSeq" id="WP_345419167.1">
    <property type="nucleotide sequence ID" value="NZ_BAABGT010000040.1"/>
</dbReference>
<dbReference type="Proteomes" id="UP001501598">
    <property type="component" value="Unassembled WGS sequence"/>
</dbReference>
<feature type="domain" description="Mce/MlaD" evidence="3">
    <location>
        <begin position="44"/>
        <end position="117"/>
    </location>
</feature>
<organism evidence="5 6">
    <name type="scientific">Pseudonocardia xishanensis</name>
    <dbReference type="NCBI Taxonomy" id="630995"/>
    <lineage>
        <taxon>Bacteria</taxon>
        <taxon>Bacillati</taxon>
        <taxon>Actinomycetota</taxon>
        <taxon>Actinomycetes</taxon>
        <taxon>Pseudonocardiales</taxon>
        <taxon>Pseudonocardiaceae</taxon>
        <taxon>Pseudonocardia</taxon>
    </lineage>
</organism>
<feature type="chain" id="PRO_5045867124" evidence="2">
    <location>
        <begin position="21"/>
        <end position="428"/>
    </location>
</feature>
<dbReference type="PANTHER" id="PTHR33371:SF15">
    <property type="entry name" value="LIPOPROTEIN LPRN"/>
    <property type="match status" value="1"/>
</dbReference>
<sequence length="428" mass="44653">MRRRIGVKAMAALVVGSVLALSGCDYGGINSLKLPGTQGQGEGAYTIDIQMEDVGNLVANNPVRLRDVNVGTISAIRLDDWNAVVTVALNGDVELPRNTRAKIGQGSLLGAKFVQLDLPEEAPQGRLQDGDVIPVAQTGRYPETEDVLASVAALLNGGGLQHIKTISGELDRALSNRTPQIRDLLTELDTFVTGLDDQRDDIVRAIDGLDRFGSSFAEQDPALREALATFPPALAELEAQRADLVATLDSLGGFGVEADRVLGGVRDDLAANLSNLEPALAGLADAGPSLVDSLYMLGTVVFPLRTFDRYVRGDFINFSITVDLTLGTLDHNFLTNTPFAGALGQVETILANGGTVTQAVDPLLPAPLPEENRLPGLPPIPGLSPADGAQAPNPAPDAYNAPPDPTTAPQPDGGALGGLLDSVTGGGR</sequence>